<reference evidence="1 2" key="1">
    <citation type="submission" date="2017-05" db="EMBL/GenBank/DDBJ databases">
        <title>Streptomyces alboflavus Genome sequencing and assembly.</title>
        <authorList>
            <person name="Wang Y."/>
            <person name="Du B."/>
            <person name="Ding Y."/>
            <person name="Liu H."/>
            <person name="Hou Q."/>
            <person name="Liu K."/>
            <person name="Wang C."/>
            <person name="Yao L."/>
        </authorList>
    </citation>
    <scope>NUCLEOTIDE SEQUENCE [LARGE SCALE GENOMIC DNA]</scope>
    <source>
        <strain evidence="1 2">MDJK44</strain>
    </source>
</reference>
<accession>A0A1Z1WQZ0</accession>
<gene>
    <name evidence="1" type="ORF">SMD44_08304</name>
</gene>
<protein>
    <submittedName>
        <fullName evidence="1">Uncharacterized protein</fullName>
    </submittedName>
</protein>
<organism evidence="1 2">
    <name type="scientific">Streptomyces alboflavus</name>
    <dbReference type="NCBI Taxonomy" id="67267"/>
    <lineage>
        <taxon>Bacteria</taxon>
        <taxon>Bacillati</taxon>
        <taxon>Actinomycetota</taxon>
        <taxon>Actinomycetes</taxon>
        <taxon>Kitasatosporales</taxon>
        <taxon>Streptomycetaceae</taxon>
        <taxon>Streptomyces</taxon>
    </lineage>
</organism>
<evidence type="ECO:0000313" key="1">
    <source>
        <dbReference type="EMBL" id="ARX88817.1"/>
    </source>
</evidence>
<dbReference type="KEGG" id="salf:SMD44_08304"/>
<name>A0A1Z1WQZ0_9ACTN</name>
<keyword evidence="2" id="KW-1185">Reference proteome</keyword>
<evidence type="ECO:0000313" key="2">
    <source>
        <dbReference type="Proteomes" id="UP000195880"/>
    </source>
</evidence>
<dbReference type="EMBL" id="CP021748">
    <property type="protein sequence ID" value="ARX88817.1"/>
    <property type="molecule type" value="Genomic_DNA"/>
</dbReference>
<dbReference type="AlphaFoldDB" id="A0A1Z1WQZ0"/>
<proteinExistence type="predicted"/>
<sequence>MNLAGLLDRSTHHTTARVVDIDIAGKRRELTRAS</sequence>
<dbReference type="Proteomes" id="UP000195880">
    <property type="component" value="Chromosome"/>
</dbReference>